<evidence type="ECO:0000313" key="4">
    <source>
        <dbReference type="EMBL" id="XAY05107.1"/>
    </source>
</evidence>
<dbReference type="SUPFAM" id="SSF53807">
    <property type="entry name" value="Helical backbone' metal receptor"/>
    <property type="match status" value="1"/>
</dbReference>
<dbReference type="Gene3D" id="3.40.50.1980">
    <property type="entry name" value="Nitrogenase molybdenum iron protein domain"/>
    <property type="match status" value="2"/>
</dbReference>
<gene>
    <name evidence="4" type="ORF">DSM112329_01950</name>
</gene>
<dbReference type="RefSeq" id="WP_354701625.1">
    <property type="nucleotide sequence ID" value="NZ_CP114014.1"/>
</dbReference>
<feature type="chain" id="PRO_5043728012" description="Fe/B12 periplasmic-binding domain-containing protein" evidence="2">
    <location>
        <begin position="34"/>
        <end position="359"/>
    </location>
</feature>
<reference evidence="4" key="1">
    <citation type="submission" date="2022-12" db="EMBL/GenBank/DDBJ databases">
        <title>Paraconexibacter alkalitolerans sp. nov. and Baekduia alba sp. nov., isolated from soil and emended description of the genera Paraconexibacter (Chun et al., 2020) and Baekduia (An et al., 2020).</title>
        <authorList>
            <person name="Vieira S."/>
            <person name="Huber K.J."/>
            <person name="Geppert A."/>
            <person name="Wolf J."/>
            <person name="Neumann-Schaal M."/>
            <person name="Muesken M."/>
            <person name="Overmann J."/>
        </authorList>
    </citation>
    <scope>NUCLEOTIDE SEQUENCE</scope>
    <source>
        <strain evidence="4">AEG42_29</strain>
    </source>
</reference>
<dbReference type="PANTHER" id="PTHR30535">
    <property type="entry name" value="VITAMIN B12-BINDING PROTEIN"/>
    <property type="match status" value="1"/>
</dbReference>
<evidence type="ECO:0000256" key="2">
    <source>
        <dbReference type="SAM" id="SignalP"/>
    </source>
</evidence>
<evidence type="ECO:0000259" key="3">
    <source>
        <dbReference type="PROSITE" id="PS50983"/>
    </source>
</evidence>
<protein>
    <recommendedName>
        <fullName evidence="3">Fe/B12 periplasmic-binding domain-containing protein</fullName>
    </recommendedName>
</protein>
<keyword evidence="2" id="KW-0732">Signal</keyword>
<dbReference type="Pfam" id="PF01497">
    <property type="entry name" value="Peripla_BP_2"/>
    <property type="match status" value="1"/>
</dbReference>
<feature type="signal peptide" evidence="2">
    <location>
        <begin position="1"/>
        <end position="33"/>
    </location>
</feature>
<dbReference type="EMBL" id="CP114014">
    <property type="protein sequence ID" value="XAY05107.1"/>
    <property type="molecule type" value="Genomic_DNA"/>
</dbReference>
<accession>A0AAU7AUD6</accession>
<dbReference type="PANTHER" id="PTHR30535:SF7">
    <property type="entry name" value="IRON(III) DICITRATE-BINDING PROTEIN"/>
    <property type="match status" value="1"/>
</dbReference>
<dbReference type="PROSITE" id="PS50983">
    <property type="entry name" value="FE_B12_PBP"/>
    <property type="match status" value="1"/>
</dbReference>
<dbReference type="KEGG" id="parq:DSM112329_01950"/>
<feature type="domain" description="Fe/B12 periplasmic-binding" evidence="3">
    <location>
        <begin position="74"/>
        <end position="359"/>
    </location>
</feature>
<evidence type="ECO:0000256" key="1">
    <source>
        <dbReference type="ARBA" id="ARBA00008814"/>
    </source>
</evidence>
<comment type="similarity">
    <text evidence="1">Belongs to the bacterial solute-binding protein 8 family.</text>
</comment>
<dbReference type="InterPro" id="IPR050902">
    <property type="entry name" value="ABC_Transporter_SBP"/>
</dbReference>
<dbReference type="InterPro" id="IPR002491">
    <property type="entry name" value="ABC_transptr_periplasmic_BD"/>
</dbReference>
<proteinExistence type="inferred from homology"/>
<sequence length="359" mass="37654">MSVALPLPGRRARRRALAPLAVVALGLTFGACGSDDSGSASTPTAPGAATTTATAATSVKDCGIDVSVRKAPSKIFAVYQPAIELAHALDLTDQLVGTAYIDNTILPEYAAQQKGTTYFKDIPSKEELLKRGADFVISGFPGVFTAEQYGSRASLSELGIDSWLVTTVCPRKDGEDQDKLGTPSVTIDTVYENLRGLGTVFGRKAAAEKTIAAMKAEVAGVQQAVAGAPKPSVAMVSYGKDGFGVYGTVDPADEIIKLAGGTNVFPELKGHYNPKVGVEEILKRNPDFILVEACCDTNLPSSGATKEVAAILKEKALANVPAVKNRHVYSIGFADVSGGVRLANSVSMVARWLHPDRVK</sequence>
<name>A0AAU7AUD6_9ACTN</name>
<organism evidence="4">
    <name type="scientific">Paraconexibacter sp. AEG42_29</name>
    <dbReference type="NCBI Taxonomy" id="2997339"/>
    <lineage>
        <taxon>Bacteria</taxon>
        <taxon>Bacillati</taxon>
        <taxon>Actinomycetota</taxon>
        <taxon>Thermoleophilia</taxon>
        <taxon>Solirubrobacterales</taxon>
        <taxon>Paraconexibacteraceae</taxon>
        <taxon>Paraconexibacter</taxon>
    </lineage>
</organism>
<dbReference type="AlphaFoldDB" id="A0AAU7AUD6"/>